<comment type="caution">
    <text evidence="2">The sequence shown here is derived from an EMBL/GenBank/DDBJ whole genome shotgun (WGS) entry which is preliminary data.</text>
</comment>
<evidence type="ECO:0000256" key="1">
    <source>
        <dbReference type="SAM" id="MobiDB-lite"/>
    </source>
</evidence>
<name>A0ABQ7VXM9_SOLTU</name>
<keyword evidence="3" id="KW-1185">Reference proteome</keyword>
<evidence type="ECO:0000313" key="2">
    <source>
        <dbReference type="EMBL" id="KAH0773246.1"/>
    </source>
</evidence>
<sequence>MATVDNELPEKLSHNHPIFLHTIDNSGRNKLGFIDGSCKKEAYGPNLVNLWERCNAIVLSWIMNCVSKELLGGVVYSTNVASVWKDLAERYDKVDGSRIFQLHKEIATVSQEFVKFVHNQKLLQFLMGLNGSYEQVRGQILMMVPLPSLNKTYSFLIERESQRTISQTSSSANCSELSAMFTTGNNTSAMVPRPRPYANVNRNVNPKNQGYGRGSKNTEHVDYHKGMIVLHEQYNQILQMLGQSNMQGGFEAAASTSHFSANIA</sequence>
<dbReference type="EMBL" id="JAIVGD010000005">
    <property type="protein sequence ID" value="KAH0773246.1"/>
    <property type="molecule type" value="Genomic_DNA"/>
</dbReference>
<organism evidence="2 3">
    <name type="scientific">Solanum tuberosum</name>
    <name type="common">Potato</name>
    <dbReference type="NCBI Taxonomy" id="4113"/>
    <lineage>
        <taxon>Eukaryota</taxon>
        <taxon>Viridiplantae</taxon>
        <taxon>Streptophyta</taxon>
        <taxon>Embryophyta</taxon>
        <taxon>Tracheophyta</taxon>
        <taxon>Spermatophyta</taxon>
        <taxon>Magnoliopsida</taxon>
        <taxon>eudicotyledons</taxon>
        <taxon>Gunneridae</taxon>
        <taxon>Pentapetalae</taxon>
        <taxon>asterids</taxon>
        <taxon>lamiids</taxon>
        <taxon>Solanales</taxon>
        <taxon>Solanaceae</taxon>
        <taxon>Solanoideae</taxon>
        <taxon>Solaneae</taxon>
        <taxon>Solanum</taxon>
    </lineage>
</organism>
<dbReference type="Proteomes" id="UP000826656">
    <property type="component" value="Unassembled WGS sequence"/>
</dbReference>
<reference evidence="2 3" key="1">
    <citation type="journal article" date="2021" name="bioRxiv">
        <title>Chromosome-scale and haplotype-resolved genome assembly of a tetraploid potato cultivar.</title>
        <authorList>
            <person name="Sun H."/>
            <person name="Jiao W.-B."/>
            <person name="Krause K."/>
            <person name="Campoy J.A."/>
            <person name="Goel M."/>
            <person name="Folz-Donahue K."/>
            <person name="Kukat C."/>
            <person name="Huettel B."/>
            <person name="Schneeberger K."/>
        </authorList>
    </citation>
    <scope>NUCLEOTIDE SEQUENCE [LARGE SCALE GENOMIC DNA]</scope>
    <source>
        <strain evidence="2">SolTubOtavaFocal</strain>
        <tissue evidence="2">Leaves</tissue>
    </source>
</reference>
<protein>
    <submittedName>
        <fullName evidence="2">Uncharacterized protein</fullName>
    </submittedName>
</protein>
<gene>
    <name evidence="2" type="ORF">KY290_010383</name>
</gene>
<feature type="region of interest" description="Disordered" evidence="1">
    <location>
        <begin position="197"/>
        <end position="216"/>
    </location>
</feature>
<dbReference type="PANTHER" id="PTHR37610:SF85">
    <property type="entry name" value="REVERSE TRANSCRIPTASE DOMAIN-CONTAINING PROTEIN"/>
    <property type="match status" value="1"/>
</dbReference>
<evidence type="ECO:0000313" key="3">
    <source>
        <dbReference type="Proteomes" id="UP000826656"/>
    </source>
</evidence>
<accession>A0ABQ7VXM9</accession>
<dbReference type="PANTHER" id="PTHR37610">
    <property type="entry name" value="CCHC-TYPE DOMAIN-CONTAINING PROTEIN"/>
    <property type="match status" value="1"/>
</dbReference>
<proteinExistence type="predicted"/>